<sequence length="203" mass="24473">MIKARHNNLYIWFFRNYFRLLSFFQFRKMSVVTDVNLPENRSVLLFQNHFSWWDGYWSYELSRKIFNRKFHVMMLEEQLRKHMFLNRCGVFSIKKNNRDFLDSLQYASGILSNPTNLVVIYPTGELLTQHQQIMQFQKGINRIIAGETDHFEIVLAVFLVDYFGFARPEIRIYLENYSGNRTVESIEKAYHSFYQTCVTKQTE</sequence>
<dbReference type="GO" id="GO:0016746">
    <property type="term" value="F:acyltransferase activity"/>
    <property type="evidence" value="ECO:0007669"/>
    <property type="project" value="UniProtKB-KW"/>
</dbReference>
<reference evidence="2" key="1">
    <citation type="journal article" date="2020" name="Int. J. Syst. Evol. Microbiol.">
        <title>Aquipluma nitroreducens gen. nov. sp. nov., a novel facultatively anaerobic bacterium isolated from a freshwater lake.</title>
        <authorList>
            <person name="Watanabe M."/>
            <person name="Kojima H."/>
            <person name="Fukui M."/>
        </authorList>
    </citation>
    <scope>NUCLEOTIDE SEQUENCE</scope>
    <source>
        <strain evidence="2">MeG22</strain>
    </source>
</reference>
<evidence type="ECO:0000259" key="1">
    <source>
        <dbReference type="Pfam" id="PF01553"/>
    </source>
</evidence>
<dbReference type="RefSeq" id="WP_318350463.1">
    <property type="nucleotide sequence ID" value="NZ_AP018694.1"/>
</dbReference>
<keyword evidence="2" id="KW-0808">Transferase</keyword>
<dbReference type="AlphaFoldDB" id="A0A5K7S7H3"/>
<dbReference type="CDD" id="cd06551">
    <property type="entry name" value="LPLAT"/>
    <property type="match status" value="1"/>
</dbReference>
<evidence type="ECO:0000313" key="2">
    <source>
        <dbReference type="EMBL" id="BBE17470.1"/>
    </source>
</evidence>
<accession>A0A5K7S7H3</accession>
<protein>
    <submittedName>
        <fullName evidence="2">Phospholipid/glycerol acyltransferase</fullName>
    </submittedName>
</protein>
<dbReference type="InterPro" id="IPR002123">
    <property type="entry name" value="Plipid/glycerol_acylTrfase"/>
</dbReference>
<evidence type="ECO:0000313" key="3">
    <source>
        <dbReference type="Proteomes" id="UP001193389"/>
    </source>
</evidence>
<organism evidence="2 3">
    <name type="scientific">Aquipluma nitroreducens</name>
    <dbReference type="NCBI Taxonomy" id="2010828"/>
    <lineage>
        <taxon>Bacteria</taxon>
        <taxon>Pseudomonadati</taxon>
        <taxon>Bacteroidota</taxon>
        <taxon>Bacteroidia</taxon>
        <taxon>Marinilabiliales</taxon>
        <taxon>Prolixibacteraceae</taxon>
        <taxon>Aquipluma</taxon>
    </lineage>
</organism>
<proteinExistence type="predicted"/>
<feature type="domain" description="Phospholipid/glycerol acyltransferase" evidence="1">
    <location>
        <begin position="31"/>
        <end position="144"/>
    </location>
</feature>
<gene>
    <name evidence="2" type="ORF">AQPE_1620</name>
</gene>
<dbReference type="Proteomes" id="UP001193389">
    <property type="component" value="Chromosome"/>
</dbReference>
<keyword evidence="3" id="KW-1185">Reference proteome</keyword>
<dbReference type="KEGG" id="anf:AQPE_1620"/>
<dbReference type="SUPFAM" id="SSF69593">
    <property type="entry name" value="Glycerol-3-phosphate (1)-acyltransferase"/>
    <property type="match status" value="1"/>
</dbReference>
<name>A0A5K7S7H3_9BACT</name>
<keyword evidence="2" id="KW-0012">Acyltransferase</keyword>
<dbReference type="EMBL" id="AP018694">
    <property type="protein sequence ID" value="BBE17470.1"/>
    <property type="molecule type" value="Genomic_DNA"/>
</dbReference>
<dbReference type="Pfam" id="PF01553">
    <property type="entry name" value="Acyltransferase"/>
    <property type="match status" value="1"/>
</dbReference>